<evidence type="ECO:0008006" key="4">
    <source>
        <dbReference type="Google" id="ProtNLM"/>
    </source>
</evidence>
<evidence type="ECO:0000256" key="1">
    <source>
        <dbReference type="ARBA" id="ARBA00038069"/>
    </source>
</evidence>
<dbReference type="EMBL" id="ML978123">
    <property type="protein sequence ID" value="KAF2101424.1"/>
    <property type="molecule type" value="Genomic_DNA"/>
</dbReference>
<accession>A0A9P4MD96</accession>
<dbReference type="Gene3D" id="3.30.70.80">
    <property type="entry name" value="Peptidase S8 propeptide/proteinase inhibitor I9"/>
    <property type="match status" value="1"/>
</dbReference>
<dbReference type="AlphaFoldDB" id="A0A9P4MD96"/>
<dbReference type="InterPro" id="IPR037045">
    <property type="entry name" value="S8pro/Inhibitor_I9_sf"/>
</dbReference>
<comment type="caution">
    <text evidence="2">The sequence shown here is derived from an EMBL/GenBank/DDBJ whole genome shotgun (WGS) entry which is preliminary data.</text>
</comment>
<comment type="similarity">
    <text evidence="1">Belongs to the protease inhibitor I9 family.</text>
</comment>
<dbReference type="PANTHER" id="PTHR28288">
    <property type="entry name" value="PROTEASE B INHIBITOR 2"/>
    <property type="match status" value="1"/>
</dbReference>
<name>A0A9P4MD96_9PEZI</name>
<organism evidence="2 3">
    <name type="scientific">Rhizodiscina lignyota</name>
    <dbReference type="NCBI Taxonomy" id="1504668"/>
    <lineage>
        <taxon>Eukaryota</taxon>
        <taxon>Fungi</taxon>
        <taxon>Dikarya</taxon>
        <taxon>Ascomycota</taxon>
        <taxon>Pezizomycotina</taxon>
        <taxon>Dothideomycetes</taxon>
        <taxon>Pleosporomycetidae</taxon>
        <taxon>Aulographales</taxon>
        <taxon>Rhizodiscinaceae</taxon>
        <taxon>Rhizodiscina</taxon>
    </lineage>
</organism>
<gene>
    <name evidence="2" type="ORF">NA57DRAFT_72866</name>
</gene>
<protein>
    <recommendedName>
        <fullName evidence="4">Inhibitor I9 domain-containing protein</fullName>
    </recommendedName>
</protein>
<keyword evidence="3" id="KW-1185">Reference proteome</keyword>
<dbReference type="Proteomes" id="UP000799772">
    <property type="component" value="Unassembled WGS sequence"/>
</dbReference>
<dbReference type="OrthoDB" id="5518345at2759"/>
<dbReference type="GO" id="GO:0042144">
    <property type="term" value="P:vacuole fusion, non-autophagic"/>
    <property type="evidence" value="ECO:0007669"/>
    <property type="project" value="TreeGrafter"/>
</dbReference>
<dbReference type="GO" id="GO:0004866">
    <property type="term" value="F:endopeptidase inhibitor activity"/>
    <property type="evidence" value="ECO:0007669"/>
    <property type="project" value="UniProtKB-ARBA"/>
</dbReference>
<dbReference type="InterPro" id="IPR052471">
    <property type="entry name" value="PBI_I9"/>
</dbReference>
<evidence type="ECO:0000313" key="2">
    <source>
        <dbReference type="EMBL" id="KAF2101424.1"/>
    </source>
</evidence>
<reference evidence="2" key="1">
    <citation type="journal article" date="2020" name="Stud. Mycol.">
        <title>101 Dothideomycetes genomes: a test case for predicting lifestyles and emergence of pathogens.</title>
        <authorList>
            <person name="Haridas S."/>
            <person name="Albert R."/>
            <person name="Binder M."/>
            <person name="Bloem J."/>
            <person name="Labutti K."/>
            <person name="Salamov A."/>
            <person name="Andreopoulos B."/>
            <person name="Baker S."/>
            <person name="Barry K."/>
            <person name="Bills G."/>
            <person name="Bluhm B."/>
            <person name="Cannon C."/>
            <person name="Castanera R."/>
            <person name="Culley D."/>
            <person name="Daum C."/>
            <person name="Ezra D."/>
            <person name="Gonzalez J."/>
            <person name="Henrissat B."/>
            <person name="Kuo A."/>
            <person name="Liang C."/>
            <person name="Lipzen A."/>
            <person name="Lutzoni F."/>
            <person name="Magnuson J."/>
            <person name="Mondo S."/>
            <person name="Nolan M."/>
            <person name="Ohm R."/>
            <person name="Pangilinan J."/>
            <person name="Park H.-J."/>
            <person name="Ramirez L."/>
            <person name="Alfaro M."/>
            <person name="Sun H."/>
            <person name="Tritt A."/>
            <person name="Yoshinaga Y."/>
            <person name="Zwiers L.-H."/>
            <person name="Turgeon B."/>
            <person name="Goodwin S."/>
            <person name="Spatafora J."/>
            <person name="Crous P."/>
            <person name="Grigoriev I."/>
        </authorList>
    </citation>
    <scope>NUCLEOTIDE SEQUENCE</scope>
    <source>
        <strain evidence="2">CBS 133067</strain>
    </source>
</reference>
<dbReference type="FunFam" id="3.30.70.80:FF:000005">
    <property type="entry name" value="Proteinase inhibitor I2B"/>
    <property type="match status" value="1"/>
</dbReference>
<proteinExistence type="inferred from homology"/>
<evidence type="ECO:0000313" key="3">
    <source>
        <dbReference type="Proteomes" id="UP000799772"/>
    </source>
</evidence>
<dbReference type="PANTHER" id="PTHR28288:SF2">
    <property type="entry name" value="PROTEASE B INHIBITOR 2"/>
    <property type="match status" value="1"/>
</dbReference>
<dbReference type="SUPFAM" id="SSF54897">
    <property type="entry name" value="Protease propeptides/inhibitors"/>
    <property type="match status" value="1"/>
</dbReference>
<sequence length="70" mass="7872">MSTVMVTLKEGQSKAEWEKVKQQVVDQGGKITHESKLITSFTAEFPKDKVHTLESNDHVSVEADQEVKTQ</sequence>